<proteinExistence type="predicted"/>
<dbReference type="KEGG" id="oan:Oant_4202"/>
<dbReference type="HOGENOM" id="CLU_1413909_0_0_5"/>
<evidence type="ECO:0000313" key="2">
    <source>
        <dbReference type="Proteomes" id="UP000002301"/>
    </source>
</evidence>
<keyword evidence="2" id="KW-1185">Reference proteome</keyword>
<evidence type="ECO:0000313" key="1">
    <source>
        <dbReference type="EMBL" id="ABS16902.1"/>
    </source>
</evidence>
<accession>A6X6P8</accession>
<dbReference type="AlphaFoldDB" id="A6X6P8"/>
<organism evidence="1 2">
    <name type="scientific">Brucella anthropi (strain ATCC 49188 / DSM 6882 / CCUG 24695 / JCM 21032 / LMG 3331 / NBRC 15819 / NCTC 12168 / Alc 37)</name>
    <name type="common">Ochrobactrum anthropi</name>
    <dbReference type="NCBI Taxonomy" id="439375"/>
    <lineage>
        <taxon>Bacteria</taxon>
        <taxon>Pseudomonadati</taxon>
        <taxon>Pseudomonadota</taxon>
        <taxon>Alphaproteobacteria</taxon>
        <taxon>Hyphomicrobiales</taxon>
        <taxon>Brucellaceae</taxon>
        <taxon>Brucella/Ochrobactrum group</taxon>
        <taxon>Brucella</taxon>
    </lineage>
</organism>
<reference evidence="1 2" key="1">
    <citation type="journal article" date="2011" name="J. Bacteriol.">
        <title>Genome of Ochrobactrum anthropi ATCC 49188 T, a versatile opportunistic pathogen and symbiont of several eukaryotic hosts.</title>
        <authorList>
            <person name="Chain P.S."/>
            <person name="Lang D.M."/>
            <person name="Comerci D.J."/>
            <person name="Malfatti S.A."/>
            <person name="Vergez L.M."/>
            <person name="Shin M."/>
            <person name="Ugalde R.A."/>
            <person name="Garcia E."/>
            <person name="Tolmasky M.E."/>
        </authorList>
    </citation>
    <scope>NUCLEOTIDE SEQUENCE [LARGE SCALE GENOMIC DNA]</scope>
    <source>
        <strain evidence="2">ATCC 49188 / DSM 6882 / CCUG 24695 / JCM 21032 / LMG 3331 / NBRC 15819 / NCTC 12168 / Alc 37</strain>
    </source>
</reference>
<gene>
    <name evidence="1" type="ordered locus">Oant_4202</name>
</gene>
<dbReference type="EMBL" id="CP000759">
    <property type="protein sequence ID" value="ABS16902.1"/>
    <property type="molecule type" value="Genomic_DNA"/>
</dbReference>
<dbReference type="Proteomes" id="UP000002301">
    <property type="component" value="Chromosome 2"/>
</dbReference>
<protein>
    <submittedName>
        <fullName evidence="1">Uncharacterized protein</fullName>
    </submittedName>
</protein>
<sequence length="192" mass="20936">MRFSFSSSGFLTDRRDPPVQTYPHSICSPYVPQVLTNGRKIMLRFSILAVSLVAASAALADNQITVNWINNAGKSINYTQGACNPDGKCTRPSTIANGATGVLTHKAEDDTYLRSMIARYRYSDNTVYKSCQLTVYAEGPSFTNPAPGCKASGYSRHFIKSDGTGSSPTCTLVAEEVNHDTCDYKLTVRINN</sequence>
<name>A6X6P8_BRUA4</name>